<dbReference type="GO" id="GO:0031177">
    <property type="term" value="F:phosphopantetheine binding"/>
    <property type="evidence" value="ECO:0007669"/>
    <property type="project" value="TreeGrafter"/>
</dbReference>
<dbReference type="InterPro" id="IPR020845">
    <property type="entry name" value="AMP-binding_CS"/>
</dbReference>
<dbReference type="InterPro" id="IPR036736">
    <property type="entry name" value="ACP-like_sf"/>
</dbReference>
<protein>
    <submittedName>
        <fullName evidence="6">Amino acid adenylation domain-containing protein</fullName>
    </submittedName>
</protein>
<dbReference type="GO" id="GO:0008610">
    <property type="term" value="P:lipid biosynthetic process"/>
    <property type="evidence" value="ECO:0007669"/>
    <property type="project" value="UniProtKB-ARBA"/>
</dbReference>
<dbReference type="InterPro" id="IPR001242">
    <property type="entry name" value="Condensation_dom"/>
</dbReference>
<dbReference type="SUPFAM" id="SSF52777">
    <property type="entry name" value="CoA-dependent acyltransferases"/>
    <property type="match status" value="2"/>
</dbReference>
<comment type="cofactor">
    <cofactor evidence="1">
        <name>pantetheine 4'-phosphate</name>
        <dbReference type="ChEBI" id="CHEBI:47942"/>
    </cofactor>
</comment>
<dbReference type="SUPFAM" id="SSF53474">
    <property type="entry name" value="alpha/beta-Hydrolases"/>
    <property type="match status" value="1"/>
</dbReference>
<dbReference type="Pfam" id="PF13193">
    <property type="entry name" value="AMP-binding_C"/>
    <property type="match status" value="1"/>
</dbReference>
<dbReference type="SUPFAM" id="SSF47336">
    <property type="entry name" value="ACP-like"/>
    <property type="match status" value="1"/>
</dbReference>
<proteinExistence type="predicted"/>
<dbReference type="CDD" id="cd12117">
    <property type="entry name" value="A_NRPS_Srf_like"/>
    <property type="match status" value="1"/>
</dbReference>
<dbReference type="PANTHER" id="PTHR45527:SF1">
    <property type="entry name" value="FATTY ACID SYNTHASE"/>
    <property type="match status" value="1"/>
</dbReference>
<dbReference type="Gene3D" id="3.40.50.1820">
    <property type="entry name" value="alpha/beta hydrolase"/>
    <property type="match status" value="1"/>
</dbReference>
<dbReference type="RefSeq" id="WP_103958311.1">
    <property type="nucleotide sequence ID" value="NZ_FNVT01000006.1"/>
</dbReference>
<dbReference type="Pfam" id="PF00550">
    <property type="entry name" value="PP-binding"/>
    <property type="match status" value="1"/>
</dbReference>
<dbReference type="Gene3D" id="3.30.559.30">
    <property type="entry name" value="Nonribosomal peptide synthetase, condensation domain"/>
    <property type="match status" value="1"/>
</dbReference>
<dbReference type="InterPro" id="IPR045851">
    <property type="entry name" value="AMP-bd_C_sf"/>
</dbReference>
<dbReference type="Proteomes" id="UP000236732">
    <property type="component" value="Unassembled WGS sequence"/>
</dbReference>
<evidence type="ECO:0000256" key="2">
    <source>
        <dbReference type="ARBA" id="ARBA00022450"/>
    </source>
</evidence>
<dbReference type="NCBIfam" id="TIGR01733">
    <property type="entry name" value="AA-adenyl-dom"/>
    <property type="match status" value="1"/>
</dbReference>
<dbReference type="GO" id="GO:0044550">
    <property type="term" value="P:secondary metabolite biosynthetic process"/>
    <property type="evidence" value="ECO:0007669"/>
    <property type="project" value="TreeGrafter"/>
</dbReference>
<accession>A0A1H6DVA6</accession>
<dbReference type="OrthoDB" id="3671989at2"/>
<keyword evidence="7" id="KW-1185">Reference proteome</keyword>
<dbReference type="InterPro" id="IPR025110">
    <property type="entry name" value="AMP-bd_C"/>
</dbReference>
<feature type="compositionally biased region" description="Low complexity" evidence="4">
    <location>
        <begin position="960"/>
        <end position="971"/>
    </location>
</feature>
<evidence type="ECO:0000256" key="1">
    <source>
        <dbReference type="ARBA" id="ARBA00001957"/>
    </source>
</evidence>
<dbReference type="InterPro" id="IPR010071">
    <property type="entry name" value="AA_adenyl_dom"/>
</dbReference>
<evidence type="ECO:0000313" key="7">
    <source>
        <dbReference type="Proteomes" id="UP000236732"/>
    </source>
</evidence>
<dbReference type="Gene3D" id="3.30.300.30">
    <property type="match status" value="1"/>
</dbReference>
<dbReference type="PROSITE" id="PS00012">
    <property type="entry name" value="PHOSPHOPANTETHEINE"/>
    <property type="match status" value="1"/>
</dbReference>
<dbReference type="Gene3D" id="2.30.38.10">
    <property type="entry name" value="Luciferase, Domain 3"/>
    <property type="match status" value="1"/>
</dbReference>
<dbReference type="InterPro" id="IPR029058">
    <property type="entry name" value="AB_hydrolase_fold"/>
</dbReference>
<dbReference type="GO" id="GO:0005737">
    <property type="term" value="C:cytoplasm"/>
    <property type="evidence" value="ECO:0007669"/>
    <property type="project" value="TreeGrafter"/>
</dbReference>
<dbReference type="Pfam" id="PF00668">
    <property type="entry name" value="Condensation"/>
    <property type="match status" value="1"/>
</dbReference>
<evidence type="ECO:0000259" key="5">
    <source>
        <dbReference type="PROSITE" id="PS50075"/>
    </source>
</evidence>
<dbReference type="InterPro" id="IPR001031">
    <property type="entry name" value="Thioesterase"/>
</dbReference>
<evidence type="ECO:0000256" key="4">
    <source>
        <dbReference type="SAM" id="MobiDB-lite"/>
    </source>
</evidence>
<organism evidence="6 7">
    <name type="scientific">Nonomuraea solani</name>
    <dbReference type="NCBI Taxonomy" id="1144553"/>
    <lineage>
        <taxon>Bacteria</taxon>
        <taxon>Bacillati</taxon>
        <taxon>Actinomycetota</taxon>
        <taxon>Actinomycetes</taxon>
        <taxon>Streptosporangiales</taxon>
        <taxon>Streptosporangiaceae</taxon>
        <taxon>Nonomuraea</taxon>
    </lineage>
</organism>
<evidence type="ECO:0000256" key="3">
    <source>
        <dbReference type="ARBA" id="ARBA00022553"/>
    </source>
</evidence>
<feature type="domain" description="Carrier" evidence="5">
    <location>
        <begin position="968"/>
        <end position="1043"/>
    </location>
</feature>
<evidence type="ECO:0000313" key="6">
    <source>
        <dbReference type="EMBL" id="SEG89221.1"/>
    </source>
</evidence>
<dbReference type="PROSITE" id="PS00455">
    <property type="entry name" value="AMP_BINDING"/>
    <property type="match status" value="1"/>
</dbReference>
<gene>
    <name evidence="6" type="ORF">SAMN05444920_106410</name>
</gene>
<dbReference type="InterPro" id="IPR009081">
    <property type="entry name" value="PP-bd_ACP"/>
</dbReference>
<dbReference type="SUPFAM" id="SSF56801">
    <property type="entry name" value="Acetyl-CoA synthetase-like"/>
    <property type="match status" value="1"/>
</dbReference>
<dbReference type="FunFam" id="2.30.38.10:FF:000001">
    <property type="entry name" value="Non-ribosomal peptide synthetase PvdI"/>
    <property type="match status" value="1"/>
</dbReference>
<dbReference type="Gene3D" id="3.40.50.980">
    <property type="match status" value="2"/>
</dbReference>
<dbReference type="Pfam" id="PF00975">
    <property type="entry name" value="Thioesterase"/>
    <property type="match status" value="1"/>
</dbReference>
<name>A0A1H6DVA6_9ACTN</name>
<dbReference type="PANTHER" id="PTHR45527">
    <property type="entry name" value="NONRIBOSOMAL PEPTIDE SYNTHETASE"/>
    <property type="match status" value="1"/>
</dbReference>
<dbReference type="InterPro" id="IPR006162">
    <property type="entry name" value="Ppantetheine_attach_site"/>
</dbReference>
<dbReference type="EMBL" id="FNVT01000006">
    <property type="protein sequence ID" value="SEG89221.1"/>
    <property type="molecule type" value="Genomic_DNA"/>
</dbReference>
<dbReference type="PROSITE" id="PS50075">
    <property type="entry name" value="CARRIER"/>
    <property type="match status" value="1"/>
</dbReference>
<dbReference type="GO" id="GO:0003824">
    <property type="term" value="F:catalytic activity"/>
    <property type="evidence" value="ECO:0007669"/>
    <property type="project" value="InterPro"/>
</dbReference>
<dbReference type="InterPro" id="IPR023213">
    <property type="entry name" value="CAT-like_dom_sf"/>
</dbReference>
<dbReference type="Gene3D" id="3.30.559.10">
    <property type="entry name" value="Chloramphenicol acetyltransferase-like domain"/>
    <property type="match status" value="1"/>
</dbReference>
<dbReference type="InterPro" id="IPR000873">
    <property type="entry name" value="AMP-dep_synth/lig_dom"/>
</dbReference>
<keyword evidence="3" id="KW-0597">Phosphoprotein</keyword>
<keyword evidence="2" id="KW-0596">Phosphopantetheine</keyword>
<reference evidence="6 7" key="1">
    <citation type="submission" date="2016-10" db="EMBL/GenBank/DDBJ databases">
        <authorList>
            <person name="de Groot N.N."/>
        </authorList>
    </citation>
    <scope>NUCLEOTIDE SEQUENCE [LARGE SCALE GENOMIC DNA]</scope>
    <source>
        <strain evidence="6 7">CGMCC 4.7037</strain>
    </source>
</reference>
<feature type="region of interest" description="Disordered" evidence="4">
    <location>
        <begin position="950"/>
        <end position="971"/>
    </location>
</feature>
<sequence length="1312" mass="140742">MPTSTPSPIEDILPLSPLQEGLLFHARLESEASSLYVAQFTVDLDGDVDAASLQRAAESVTRRHGNLRAGFHTRRSGSPVQVVHREAPLRWREIDLSGTDPGTAKKEATAQAEQEWTRGFALDRPPLMRFALIRFGHRRHRLVMTVHHLLLDGWSTALLLRELLDVLAAGGREDGLPPVRPYRDYLRWLERQDHDAARDAWARTLSGLDEATLIQDVLAGSGGRPSGDGERDDVVETLALDLSDGLRQRAREHGVTLNTVLQAAWGVVLGQLTGRDDVVFGATVGGRPADLPGSEAMVGMLINTVPVRVTWRHTDSLSTLLAAVQEQRLALYEHDHLGLAEIQRRNGHSGPLFDTTIVFDNFPDGDLTANLPGGGVVRAKVGFRDTTHYPLSLVAEPGDQVGLRLHFRTDMLAADDVSALMARLVTVLEAIVADAGVPIGQLDLLTADERRRVLHEWNDTTGTLPTRTVPQLFEAQARANPAAVAVIDVDDGVVSYGELNARANRLARHLDEQGVRRGDVVGVLLERDADLVTAVLAVLKAGAGYTVLDPALPEARRDAVIRDAGVRLVVSRDRAEAGPVRTVDLRRDAPAIADRPSSDPPPAAGLQDLACVMFTSGSTGVPKGVATPHLAIVGTLQGQEFARMGPGEVWLQCSPVSWDAFALELFGALLFGGTCVLQPGGRPDPAAIRDAVARHAVTTLHLSASLLNLLIDQHPDMFATVAQVLTGGEPASPAHVDRLLRARPDLLLVNGYSPVESTIFTTTHRIGPRDTAGGPVPVGRPLRNKQTYVLDRCLRPVPVGVTGELYMAGLGLARGYLGQPGLTAARFVANPFAAGARMYRTGDLVRWRADGVLEFLGRADDQVKIRGFRVEPGEIEAALVKDPAVNQAVVIADDTTTTRRLIGYIVPPPHTPHHQLDTTTIRNNLTHTLPEHLIPSIITAIPHLPLTTTGKVDRHQLPRPTITGTGTPTTTPTQEIIAGLFTDILGVTNIGTTDNFLDLGGHSLLIMRLVSRIRTVFGTELPLRHVFADPTVTGIAHHIDNPAEGKGGNTFPMLLPLRTAGDGVPLFGIHPATGIGWGYSALVPHLDAGRPFYGLQARGLGQPGAARSIPAMVEEYTELIRSVQAHGPYRLTGWSFGAVVAHAVAVDLQRHGEQVELLALLDGYPAEVAAPRGPVHAEDPSVLAELLADLGLLAADVPPSSLDRAAFVRIVRGSDSPLARLGETEIAGLLDVFAGNLNAARVHRGTVFDGDITFVEATAGRPAGWPGGQAWAPYATGRVDVHRLDCEHGELISPRMAALVGPILQDAAQSRV</sequence>
<dbReference type="GO" id="GO:0043041">
    <property type="term" value="P:amino acid activation for nonribosomal peptide biosynthetic process"/>
    <property type="evidence" value="ECO:0007669"/>
    <property type="project" value="TreeGrafter"/>
</dbReference>
<dbReference type="CDD" id="cd19543">
    <property type="entry name" value="DCL_NRPS"/>
    <property type="match status" value="1"/>
</dbReference>
<dbReference type="Pfam" id="PF00501">
    <property type="entry name" value="AMP-binding"/>
    <property type="match status" value="1"/>
</dbReference>